<evidence type="ECO:0000313" key="6">
    <source>
        <dbReference type="EMBL" id="RKP33771.1"/>
    </source>
</evidence>
<evidence type="ECO:0000256" key="4">
    <source>
        <dbReference type="SAM" id="MobiDB-lite"/>
    </source>
</evidence>
<dbReference type="GO" id="GO:0003729">
    <property type="term" value="F:mRNA binding"/>
    <property type="evidence" value="ECO:0007669"/>
    <property type="project" value="TreeGrafter"/>
</dbReference>
<feature type="domain" description="RRM" evidence="5">
    <location>
        <begin position="98"/>
        <end position="176"/>
    </location>
</feature>
<dbReference type="Pfam" id="PF12220">
    <property type="entry name" value="U1snRNP70_N"/>
    <property type="match status" value="1"/>
</dbReference>
<evidence type="ECO:0000256" key="1">
    <source>
        <dbReference type="ARBA" id="ARBA00004123"/>
    </source>
</evidence>
<feature type="non-terminal residue" evidence="6">
    <location>
        <position position="1"/>
    </location>
</feature>
<dbReference type="Gene3D" id="3.30.70.330">
    <property type="match status" value="1"/>
</dbReference>
<dbReference type="GO" id="GO:0071011">
    <property type="term" value="C:precatalytic spliceosome"/>
    <property type="evidence" value="ECO:0007669"/>
    <property type="project" value="TreeGrafter"/>
</dbReference>
<dbReference type="InterPro" id="IPR022023">
    <property type="entry name" value="U1snRNP70_N"/>
</dbReference>
<evidence type="ECO:0000256" key="2">
    <source>
        <dbReference type="ARBA" id="ARBA00023242"/>
    </source>
</evidence>
<evidence type="ECO:0000256" key="3">
    <source>
        <dbReference type="PROSITE-ProRule" id="PRU00176"/>
    </source>
</evidence>
<dbReference type="CDD" id="cd12236">
    <property type="entry name" value="RRM_snRNP70"/>
    <property type="match status" value="1"/>
</dbReference>
<keyword evidence="2" id="KW-0539">Nucleus</keyword>
<reference evidence="7" key="1">
    <citation type="journal article" date="2018" name="Nat. Microbiol.">
        <title>Leveraging single-cell genomics to expand the fungal tree of life.</title>
        <authorList>
            <person name="Ahrendt S.R."/>
            <person name="Quandt C.A."/>
            <person name="Ciobanu D."/>
            <person name="Clum A."/>
            <person name="Salamov A."/>
            <person name="Andreopoulos B."/>
            <person name="Cheng J.F."/>
            <person name="Woyke T."/>
            <person name="Pelin A."/>
            <person name="Henrissat B."/>
            <person name="Reynolds N.K."/>
            <person name="Benny G.L."/>
            <person name="Smith M.E."/>
            <person name="James T.Y."/>
            <person name="Grigoriev I.V."/>
        </authorList>
    </citation>
    <scope>NUCLEOTIDE SEQUENCE [LARGE SCALE GENOMIC DNA]</scope>
    <source>
        <strain evidence="7">RSA 468</strain>
    </source>
</reference>
<dbReference type="STRING" id="215637.A0A4P9ZMG9"/>
<sequence length="192" mass="21735">TDRLPPNLKMLFAARPALKHLRPLDRDPEQRRGPALTGIGAYVDQFSSEPSPPVPESQTDKRKRLAGAQREAHTARLEAQRAAWAPEKDPNISGDAYHTLIVGRLNYELTEKDIRREFETYGRVIRVRLVKDTQTGQSRGYAFVEFEREGDMRAAYRDADGMSILGRRIVVDVERGRTVKGWRPRRLGGGLG</sequence>
<evidence type="ECO:0000313" key="7">
    <source>
        <dbReference type="Proteomes" id="UP000268162"/>
    </source>
</evidence>
<keyword evidence="3" id="KW-0694">RNA-binding</keyword>
<feature type="region of interest" description="Disordered" evidence="4">
    <location>
        <begin position="44"/>
        <end position="69"/>
    </location>
</feature>
<name>A0A4P9ZMG9_9FUNG</name>
<dbReference type="FunFam" id="3.30.70.330:FF:000132">
    <property type="entry name" value="Small nuclear ribonucleoprotein U11/U12 subunit 35"/>
    <property type="match status" value="1"/>
</dbReference>
<dbReference type="SUPFAM" id="SSF54928">
    <property type="entry name" value="RNA-binding domain, RBD"/>
    <property type="match status" value="1"/>
</dbReference>
<dbReference type="PANTHER" id="PTHR13952">
    <property type="entry name" value="U1 SMALL NUCLEAR RIBONUCLEOPROTEIN 70 KD"/>
    <property type="match status" value="1"/>
</dbReference>
<comment type="subcellular location">
    <subcellularLocation>
        <location evidence="1">Nucleus</location>
    </subcellularLocation>
</comment>
<keyword evidence="7" id="KW-1185">Reference proteome</keyword>
<proteinExistence type="predicted"/>
<dbReference type="InterPro" id="IPR012677">
    <property type="entry name" value="Nucleotide-bd_a/b_plait_sf"/>
</dbReference>
<organism evidence="6 7">
    <name type="scientific">Dimargaris cristalligena</name>
    <dbReference type="NCBI Taxonomy" id="215637"/>
    <lineage>
        <taxon>Eukaryota</taxon>
        <taxon>Fungi</taxon>
        <taxon>Fungi incertae sedis</taxon>
        <taxon>Zoopagomycota</taxon>
        <taxon>Kickxellomycotina</taxon>
        <taxon>Dimargaritomycetes</taxon>
        <taxon>Dimargaritales</taxon>
        <taxon>Dimargaritaceae</taxon>
        <taxon>Dimargaris</taxon>
    </lineage>
</organism>
<dbReference type="InterPro" id="IPR035979">
    <property type="entry name" value="RBD_domain_sf"/>
</dbReference>
<dbReference type="InterPro" id="IPR051183">
    <property type="entry name" value="U1_U11-U12_snRNP_70-35kDa"/>
</dbReference>
<dbReference type="EMBL" id="ML003571">
    <property type="protein sequence ID" value="RKP33771.1"/>
    <property type="molecule type" value="Genomic_DNA"/>
</dbReference>
<gene>
    <name evidence="6" type="ORF">BJ085DRAFT_11970</name>
</gene>
<feature type="non-terminal residue" evidence="6">
    <location>
        <position position="192"/>
    </location>
</feature>
<dbReference type="InterPro" id="IPR000504">
    <property type="entry name" value="RRM_dom"/>
</dbReference>
<dbReference type="AlphaFoldDB" id="A0A4P9ZMG9"/>
<evidence type="ECO:0000259" key="5">
    <source>
        <dbReference type="PROSITE" id="PS50102"/>
    </source>
</evidence>
<accession>A0A4P9ZMG9</accession>
<dbReference type="Pfam" id="PF00076">
    <property type="entry name" value="RRM_1"/>
    <property type="match status" value="1"/>
</dbReference>
<dbReference type="GO" id="GO:0000398">
    <property type="term" value="P:mRNA splicing, via spliceosome"/>
    <property type="evidence" value="ECO:0007669"/>
    <property type="project" value="TreeGrafter"/>
</dbReference>
<dbReference type="GO" id="GO:0030619">
    <property type="term" value="F:U1 snRNA binding"/>
    <property type="evidence" value="ECO:0007669"/>
    <property type="project" value="InterPro"/>
</dbReference>
<dbReference type="InterPro" id="IPR034143">
    <property type="entry name" value="snRNP70_RRM"/>
</dbReference>
<dbReference type="SMART" id="SM00360">
    <property type="entry name" value="RRM"/>
    <property type="match status" value="1"/>
</dbReference>
<protein>
    <recommendedName>
        <fullName evidence="5">RRM domain-containing protein</fullName>
    </recommendedName>
</protein>
<dbReference type="PROSITE" id="PS50102">
    <property type="entry name" value="RRM"/>
    <property type="match status" value="1"/>
</dbReference>
<dbReference type="Proteomes" id="UP000268162">
    <property type="component" value="Unassembled WGS sequence"/>
</dbReference>